<keyword evidence="2" id="KW-1185">Reference proteome</keyword>
<feature type="non-terminal residue" evidence="1">
    <location>
        <position position="1"/>
    </location>
</feature>
<proteinExistence type="predicted"/>
<dbReference type="AlphaFoldDB" id="A0A9D4ZF19"/>
<dbReference type="EMBL" id="JABFUD020000011">
    <property type="protein sequence ID" value="KAI5073058.1"/>
    <property type="molecule type" value="Genomic_DNA"/>
</dbReference>
<organism evidence="1 2">
    <name type="scientific">Adiantum capillus-veneris</name>
    <name type="common">Maidenhair fern</name>
    <dbReference type="NCBI Taxonomy" id="13818"/>
    <lineage>
        <taxon>Eukaryota</taxon>
        <taxon>Viridiplantae</taxon>
        <taxon>Streptophyta</taxon>
        <taxon>Embryophyta</taxon>
        <taxon>Tracheophyta</taxon>
        <taxon>Polypodiopsida</taxon>
        <taxon>Polypodiidae</taxon>
        <taxon>Polypodiales</taxon>
        <taxon>Pteridineae</taxon>
        <taxon>Pteridaceae</taxon>
        <taxon>Vittarioideae</taxon>
        <taxon>Adiantum</taxon>
    </lineage>
</organism>
<dbReference type="Proteomes" id="UP000886520">
    <property type="component" value="Chromosome 11"/>
</dbReference>
<evidence type="ECO:0000313" key="1">
    <source>
        <dbReference type="EMBL" id="KAI5073058.1"/>
    </source>
</evidence>
<protein>
    <submittedName>
        <fullName evidence="1">Uncharacterized protein</fullName>
    </submittedName>
</protein>
<sequence length="92" mass="10267">IQRLMETEQQLQINITMATLPPRITTAFPPSTSSSSSTAGHDHIFLPKDLLVYELLPSLPIRELLRLRAVHPSFTHAIATLFGRLNPQPTNP</sequence>
<name>A0A9D4ZF19_ADICA</name>
<reference evidence="1" key="1">
    <citation type="submission" date="2021-01" db="EMBL/GenBank/DDBJ databases">
        <title>Adiantum capillus-veneris genome.</title>
        <authorList>
            <person name="Fang Y."/>
            <person name="Liao Q."/>
        </authorList>
    </citation>
    <scope>NUCLEOTIDE SEQUENCE</scope>
    <source>
        <strain evidence="1">H3</strain>
        <tissue evidence="1">Leaf</tissue>
    </source>
</reference>
<gene>
    <name evidence="1" type="ORF">GOP47_0011071</name>
</gene>
<accession>A0A9D4ZF19</accession>
<evidence type="ECO:0000313" key="2">
    <source>
        <dbReference type="Proteomes" id="UP000886520"/>
    </source>
</evidence>
<comment type="caution">
    <text evidence="1">The sequence shown here is derived from an EMBL/GenBank/DDBJ whole genome shotgun (WGS) entry which is preliminary data.</text>
</comment>